<dbReference type="InterPro" id="IPR029044">
    <property type="entry name" value="Nucleotide-diphossugar_trans"/>
</dbReference>
<gene>
    <name evidence="2" type="primary">mobA_1</name>
    <name evidence="2" type="ORF">Dxin01_00905</name>
</gene>
<evidence type="ECO:0000313" key="2">
    <source>
        <dbReference type="EMBL" id="GAA5501174.1"/>
    </source>
</evidence>
<dbReference type="EMBL" id="BAABRN010000007">
    <property type="protein sequence ID" value="GAA5501174.1"/>
    <property type="molecule type" value="Genomic_DNA"/>
</dbReference>
<evidence type="ECO:0000313" key="3">
    <source>
        <dbReference type="Proteomes" id="UP001458946"/>
    </source>
</evidence>
<dbReference type="PANTHER" id="PTHR43777">
    <property type="entry name" value="MOLYBDENUM COFACTOR CYTIDYLYLTRANSFERASE"/>
    <property type="match status" value="1"/>
</dbReference>
<reference evidence="2 3" key="1">
    <citation type="submission" date="2024-02" db="EMBL/GenBank/DDBJ databases">
        <title>Deinococcus xinjiangensis NBRC 107630.</title>
        <authorList>
            <person name="Ichikawa N."/>
            <person name="Katano-Makiyama Y."/>
            <person name="Hidaka K."/>
        </authorList>
    </citation>
    <scope>NUCLEOTIDE SEQUENCE [LARGE SCALE GENOMIC DNA]</scope>
    <source>
        <strain evidence="2 3">NBRC 107630</strain>
    </source>
</reference>
<accession>A0ABP9V7D5</accession>
<dbReference type="SUPFAM" id="SSF53448">
    <property type="entry name" value="Nucleotide-diphospho-sugar transferases"/>
    <property type="match status" value="1"/>
</dbReference>
<dbReference type="Gene3D" id="3.90.550.10">
    <property type="entry name" value="Spore Coat Polysaccharide Biosynthesis Protein SpsA, Chain A"/>
    <property type="match status" value="1"/>
</dbReference>
<dbReference type="Proteomes" id="UP001458946">
    <property type="component" value="Unassembled WGS sequence"/>
</dbReference>
<dbReference type="PANTHER" id="PTHR43777:SF1">
    <property type="entry name" value="MOLYBDENUM COFACTOR CYTIDYLYLTRANSFERASE"/>
    <property type="match status" value="1"/>
</dbReference>
<keyword evidence="3" id="KW-1185">Reference proteome</keyword>
<protein>
    <submittedName>
        <fullName evidence="2">Molybdenum cofactor guanylyltransferase</fullName>
    </submittedName>
</protein>
<dbReference type="CDD" id="cd04182">
    <property type="entry name" value="GT_2_like_f"/>
    <property type="match status" value="1"/>
</dbReference>
<feature type="domain" description="MobA-like NTP transferase" evidence="1">
    <location>
        <begin position="5"/>
        <end position="174"/>
    </location>
</feature>
<name>A0ABP9V7D5_9DEIO</name>
<keyword evidence="2" id="KW-0548">Nucleotidyltransferase</keyword>
<comment type="caution">
    <text evidence="2">The sequence shown here is derived from an EMBL/GenBank/DDBJ whole genome shotgun (WGS) entry which is preliminary data.</text>
</comment>
<dbReference type="GO" id="GO:0016779">
    <property type="term" value="F:nucleotidyltransferase activity"/>
    <property type="evidence" value="ECO:0007669"/>
    <property type="project" value="UniProtKB-KW"/>
</dbReference>
<dbReference type="InterPro" id="IPR025877">
    <property type="entry name" value="MobA-like_NTP_Trfase"/>
</dbReference>
<sequence>MTIAGVLLAAGQSRRMGQPKALLDFGGRPLCTYAAAALLEAGWAGADLEPLLVVVPPTEVGAQISAALPQFRAVQNPDPARGMASSFRAAVAALPKGCTGALFLLADMPFVTSQTVQQVAQAFRDSGAPLVLTRYGTGPEAVTAPPHLFRADLFDELQSLPDADTGPRQVLRAYAAQTVFVPRPATELLDLDTPEALAEAQQLLA</sequence>
<evidence type="ECO:0000259" key="1">
    <source>
        <dbReference type="Pfam" id="PF12804"/>
    </source>
</evidence>
<organism evidence="2 3">
    <name type="scientific">Deinococcus xinjiangensis</name>
    <dbReference type="NCBI Taxonomy" id="457454"/>
    <lineage>
        <taxon>Bacteria</taxon>
        <taxon>Thermotogati</taxon>
        <taxon>Deinococcota</taxon>
        <taxon>Deinococci</taxon>
        <taxon>Deinococcales</taxon>
        <taxon>Deinococcaceae</taxon>
        <taxon>Deinococcus</taxon>
    </lineage>
</organism>
<dbReference type="Pfam" id="PF12804">
    <property type="entry name" value="NTP_transf_3"/>
    <property type="match status" value="1"/>
</dbReference>
<dbReference type="RefSeq" id="WP_353541146.1">
    <property type="nucleotide sequence ID" value="NZ_BAABRN010000007.1"/>
</dbReference>
<keyword evidence="2" id="KW-0808">Transferase</keyword>
<proteinExistence type="predicted"/>